<evidence type="ECO:0000313" key="1">
    <source>
        <dbReference type="EMBL" id="GIX88113.1"/>
    </source>
</evidence>
<dbReference type="Proteomes" id="UP001054945">
    <property type="component" value="Unassembled WGS sequence"/>
</dbReference>
<protein>
    <submittedName>
        <fullName evidence="1">Uncharacterized protein</fullName>
    </submittedName>
</protein>
<accession>A0AAV4NWG8</accession>
<name>A0AAV4NWG8_CAEEX</name>
<keyword evidence="2" id="KW-1185">Reference proteome</keyword>
<organism evidence="1 2">
    <name type="scientific">Caerostris extrusa</name>
    <name type="common">Bark spider</name>
    <name type="synonym">Caerostris bankana</name>
    <dbReference type="NCBI Taxonomy" id="172846"/>
    <lineage>
        <taxon>Eukaryota</taxon>
        <taxon>Metazoa</taxon>
        <taxon>Ecdysozoa</taxon>
        <taxon>Arthropoda</taxon>
        <taxon>Chelicerata</taxon>
        <taxon>Arachnida</taxon>
        <taxon>Araneae</taxon>
        <taxon>Araneomorphae</taxon>
        <taxon>Entelegynae</taxon>
        <taxon>Araneoidea</taxon>
        <taxon>Araneidae</taxon>
        <taxon>Caerostris</taxon>
    </lineage>
</organism>
<gene>
    <name evidence="1" type="ORF">CEXT_517581</name>
</gene>
<dbReference type="EMBL" id="BPLR01003738">
    <property type="protein sequence ID" value="GIX88113.1"/>
    <property type="molecule type" value="Genomic_DNA"/>
</dbReference>
<comment type="caution">
    <text evidence="1">The sequence shown here is derived from an EMBL/GenBank/DDBJ whole genome shotgun (WGS) entry which is preliminary data.</text>
</comment>
<proteinExistence type="predicted"/>
<sequence length="126" mass="14924">MTLNWFSWQQLQLQSGRSVDDSGPQAILMGTGELREGNQRLRKKKLERWNLKGNSSRMKSLMHLSENLNWWCPWPAVRQVAITRGEKFWRLVLFFFSRITLMADSRCSRSQKTDQPLIKAIRKETR</sequence>
<dbReference type="AlphaFoldDB" id="A0AAV4NWG8"/>
<evidence type="ECO:0000313" key="2">
    <source>
        <dbReference type="Proteomes" id="UP001054945"/>
    </source>
</evidence>
<reference evidence="1 2" key="1">
    <citation type="submission" date="2021-06" db="EMBL/GenBank/DDBJ databases">
        <title>Caerostris extrusa draft genome.</title>
        <authorList>
            <person name="Kono N."/>
            <person name="Arakawa K."/>
        </authorList>
    </citation>
    <scope>NUCLEOTIDE SEQUENCE [LARGE SCALE GENOMIC DNA]</scope>
</reference>